<organism evidence="1 2">
    <name type="scientific">Phytohabitans houttuyneae</name>
    <dbReference type="NCBI Taxonomy" id="1076126"/>
    <lineage>
        <taxon>Bacteria</taxon>
        <taxon>Bacillati</taxon>
        <taxon>Actinomycetota</taxon>
        <taxon>Actinomycetes</taxon>
        <taxon>Micromonosporales</taxon>
        <taxon>Micromonosporaceae</taxon>
    </lineage>
</organism>
<reference evidence="1 2" key="1">
    <citation type="submission" date="2020-03" db="EMBL/GenBank/DDBJ databases">
        <title>Whole genome shotgun sequence of Phytohabitans houttuyneae NBRC 108639.</title>
        <authorList>
            <person name="Komaki H."/>
            <person name="Tamura T."/>
        </authorList>
    </citation>
    <scope>NUCLEOTIDE SEQUENCE [LARGE SCALE GENOMIC DNA]</scope>
    <source>
        <strain evidence="1 2">NBRC 108639</strain>
    </source>
</reference>
<evidence type="ECO:0000313" key="2">
    <source>
        <dbReference type="Proteomes" id="UP000482800"/>
    </source>
</evidence>
<reference evidence="1 2" key="2">
    <citation type="submission" date="2020-03" db="EMBL/GenBank/DDBJ databases">
        <authorList>
            <person name="Ichikawa N."/>
            <person name="Kimura A."/>
            <person name="Kitahashi Y."/>
            <person name="Uohara A."/>
        </authorList>
    </citation>
    <scope>NUCLEOTIDE SEQUENCE [LARGE SCALE GENOMIC DNA]</scope>
    <source>
        <strain evidence="1 2">NBRC 108639</strain>
    </source>
</reference>
<gene>
    <name evidence="1" type="ORF">Phou_095010</name>
</gene>
<dbReference type="Proteomes" id="UP000482800">
    <property type="component" value="Unassembled WGS sequence"/>
</dbReference>
<name>A0A6V8KSJ3_9ACTN</name>
<proteinExistence type="predicted"/>
<protein>
    <submittedName>
        <fullName evidence="1">Uncharacterized protein</fullName>
    </submittedName>
</protein>
<dbReference type="EMBL" id="BLPF01000004">
    <property type="protein sequence ID" value="GFJ85321.1"/>
    <property type="molecule type" value="Genomic_DNA"/>
</dbReference>
<accession>A0A6V8KSJ3</accession>
<sequence>MGVRRARQMRARLDTGREAERVEPVLSLPVRPVTEASPYVSNVFDVTQLGSTQMGLP</sequence>
<comment type="caution">
    <text evidence="1">The sequence shown here is derived from an EMBL/GenBank/DDBJ whole genome shotgun (WGS) entry which is preliminary data.</text>
</comment>
<evidence type="ECO:0000313" key="1">
    <source>
        <dbReference type="EMBL" id="GFJ85321.1"/>
    </source>
</evidence>
<keyword evidence="2" id="KW-1185">Reference proteome</keyword>
<dbReference type="AlphaFoldDB" id="A0A6V8KSJ3"/>